<dbReference type="SMART" id="SM00233">
    <property type="entry name" value="PH"/>
    <property type="match status" value="1"/>
</dbReference>
<evidence type="ECO:0000259" key="6">
    <source>
        <dbReference type="PROSITE" id="PS51651"/>
    </source>
</evidence>
<dbReference type="InterPro" id="IPR021816">
    <property type="entry name" value="DOCK_C/D_N"/>
</dbReference>
<sequence>MTDNKKAKSAGKLKLNYIIENDQQPVVIIREDHAERKLNLDKSLKELSVGIEPIDYEKEITIKKNEIKRDPLKSLLLFPDDDVQFICREQELRTEYSTVPPQAHKDATDLFVQECLKVYTCKYWILENKYAEYGQSFHTFNEYGRTKELKQHIFEQDLSTDNTDNVQESLLIPLKEKGIYRDGYLTKSPFHSDGNPSYGSKTYKRRWFTLKQTSLDGSYVLEYRKEEGSAMAKGTLYLDSCTQIRKGFKGRVYGFELYIQDKVYGLAADSLSEMEAWIRDLCKATGIEIEQEKKFVSEYNGKLVHIKQKNLKDSLKNSSHPILQEYAKETDQGNYKNRQECRYNLFSIYSDLCNSYSLPEVKVNKVDPFNELPAIRLKVSCKSLKFKLCQEDLTNCEPFYFTLSLFDAKHNVKLSEDFCCELNHPSFNEMAVSNESSPSGENNDAKAKNFHSPKDCVFTVNSPHTEIYLVVRINKMLQGGIGQCAEPYIKHFDNPKFVQKVYKQFRQNCKRLGVYSMPFGWGARSLFKSNKGDIEELCEVTSIFKQEAAKLTDEELLKSLQNLKGEIKSKQTIPGSFVCSLSLLPPNHQNCYSPSLIPLKPFSRSDDVLVSLQVQTFHQENIETISPATEYCANFYVYPLSLNYSLQKSVKARNIACTIQFRDTDDASAKPLKCIYERNGTCKFTHEITCPILYHTPNPTFYEEIKILLPPQLTPMHHVLFTFNHISVEQPKKKEIMTPVGYCWMPILLNNVIRPDESFMPVALNLPSNYLSITDSKQIDVKWADGKGQNLFKVSTKLVSTINTQDADINAFFSHWQRTEGKPSSDVETSRLLKLMYGVNSIVVIKFLPVLLNQLFHVLIHGNNQDVAVNVVSLIIRIVSLTHKENKSSYLKSYVKFIFKTDVTQSKTVHEELSKHLIFFLRLGADPEMIANILQHSWFFFEIMTKSMALSCMSDLKRFESKKPREQCFSGDFHHSLENLVQVFIHQLVSRVKETPEIKEANLHLAAFLKSAFTHMDRGYVFHIINYLKDQFIPADTQMFELKFEFLRSVFEYEHYIPLNLPIDIRMKGDVHESTLNDTFCSSHFLVSILLRELSTALYEPKVVRKYAIRVLRNLLVKHEFDDRYQSEEMQSRIASLYIPYLTMMLEHSIRFHKSLEHTEDGLIHISCDDKSSPRRISKVSALYSVISSSTSTTDSTGKNPPILPFDEDEAKELMICFLYILKSLKPVIIVDWWRDILTTTIKRSHWLPTATLYYASQEKNYAKFMAVIGFFDLLECCLSIFKYCGKKMVIEKNTSDIAKQFFENKYSSINKQSFRTSAIMRDHANHMRSSSSASNVSQITTSSEISRNSLDTNLSAEVSLVVLDMLELFCAHFKFHLEQDEGDNILMKQIFNVMMTFLRVPQSESIMKHVFATLRSFIQKFPTSLFKGSSNLCGVLCYEILCLCNSKIESVRTQACCFMYLLMRCNYDYSGNGCVRVHHQVIVAVSKLIASGMNRTSMSQSLVTLKNYAIEDKGIKTTEFSGEVRDLIKKVHTVLHATSQMKEHEDDHEVLVDLQYSLAKSYASTPELRQTWLESMAIIHEKKGDYSEAAMCYIHSAALVAEYLKAKNMYAHGCSSFKAISPNLIPDESRFNDDEGDTAETRYTLKNLIELLEESVERLKLAERYEIVGEVYKLAIPLYEEERNYQCLAMAYGVLKESYEKVVQVTVTGKRILGRYYRVAFFGRVFKESDGKEFVYKEPKVTSLSEISLRLSEKYNSKYGNVKLIQDSSKVKPEELNPAVNYVQVSFVTPYFDEDEYKSRITEFERENNVRRFVFETPFTLSGKAHGALAEQHKRKTILTTSHCFPYVKKRILVVQQEIYELSPIEVAIDEMRSKVKELNQVISLDPPDMKKLQLKLGGTVSVQVNAGPLAYAQTFLESTVIKNYLPKHIEALQVTYREFIKVCGQALKLNAILIKPDQAAYQEDLKERYAVLKEKVATYVGEGNEERVTIQLPQHSDA</sequence>
<evidence type="ECO:0000313" key="7">
    <source>
        <dbReference type="Proteomes" id="UP001652625"/>
    </source>
</evidence>
<dbReference type="PANTHER" id="PTHR23317">
    <property type="entry name" value="DEDICATOR OF CYTOKINESIS DOCK"/>
    <property type="match status" value="1"/>
</dbReference>
<dbReference type="InterPro" id="IPR001849">
    <property type="entry name" value="PH_domain"/>
</dbReference>
<dbReference type="Gene3D" id="2.60.40.150">
    <property type="entry name" value="C2 domain"/>
    <property type="match status" value="1"/>
</dbReference>
<dbReference type="CDD" id="cd08697">
    <property type="entry name" value="C2_Dock-D"/>
    <property type="match status" value="1"/>
</dbReference>
<dbReference type="PROSITE" id="PS51651">
    <property type="entry name" value="DOCKER"/>
    <property type="match status" value="1"/>
</dbReference>
<dbReference type="InterPro" id="IPR046773">
    <property type="entry name" value="DOCKER_Lobe_C"/>
</dbReference>
<dbReference type="Pfam" id="PF00169">
    <property type="entry name" value="PH"/>
    <property type="match status" value="1"/>
</dbReference>
<evidence type="ECO:0000259" key="5">
    <source>
        <dbReference type="PROSITE" id="PS51650"/>
    </source>
</evidence>
<dbReference type="Pfam" id="PF06920">
    <property type="entry name" value="DHR-2_Lobe_A"/>
    <property type="match status" value="1"/>
</dbReference>
<keyword evidence="1" id="KW-0597">Phosphoprotein</keyword>
<dbReference type="InterPro" id="IPR011993">
    <property type="entry name" value="PH-like_dom_sf"/>
</dbReference>
<dbReference type="InterPro" id="IPR027357">
    <property type="entry name" value="DOCKER_dom"/>
</dbReference>
<keyword evidence="2" id="KW-0344">Guanine-nucleotide releasing factor</keyword>
<organism evidence="7 8">
    <name type="scientific">Hydra vulgaris</name>
    <name type="common">Hydra</name>
    <name type="synonym">Hydra attenuata</name>
    <dbReference type="NCBI Taxonomy" id="6087"/>
    <lineage>
        <taxon>Eukaryota</taxon>
        <taxon>Metazoa</taxon>
        <taxon>Cnidaria</taxon>
        <taxon>Hydrozoa</taxon>
        <taxon>Hydroidolina</taxon>
        <taxon>Anthoathecata</taxon>
        <taxon>Aplanulata</taxon>
        <taxon>Hydridae</taxon>
        <taxon>Hydra</taxon>
    </lineage>
</organism>
<dbReference type="GeneID" id="100203107"/>
<dbReference type="InterPro" id="IPR037809">
    <property type="entry name" value="C2_Dock-D"/>
</dbReference>
<protein>
    <submittedName>
        <fullName evidence="8">Dedicator of cytokinesis protein 9 isoform X3</fullName>
    </submittedName>
</protein>
<dbReference type="PROSITE" id="PS50003">
    <property type="entry name" value="PH_DOMAIN"/>
    <property type="match status" value="1"/>
</dbReference>
<evidence type="ECO:0000256" key="1">
    <source>
        <dbReference type="ARBA" id="ARBA00022553"/>
    </source>
</evidence>
<reference evidence="8" key="2">
    <citation type="submission" date="2025-08" db="UniProtKB">
        <authorList>
            <consortium name="RefSeq"/>
        </authorList>
    </citation>
    <scope>IDENTIFICATION</scope>
</reference>
<dbReference type="RefSeq" id="XP_065645086.1">
    <property type="nucleotide sequence ID" value="XM_065789014.1"/>
</dbReference>
<dbReference type="Gene3D" id="1.20.58.740">
    <property type="match status" value="1"/>
</dbReference>
<name>A0ABM4B880_HYDVU</name>
<proteinExistence type="inferred from homology"/>
<dbReference type="PANTHER" id="PTHR23317:SF26">
    <property type="entry name" value="ZIZIMIN, ISOFORM K"/>
    <property type="match status" value="1"/>
</dbReference>
<accession>A0ABM4B880</accession>
<dbReference type="Gene3D" id="1.25.40.410">
    <property type="match status" value="1"/>
</dbReference>
<dbReference type="InterPro" id="IPR043162">
    <property type="entry name" value="DOCK_C_lobe_C"/>
</dbReference>
<dbReference type="InterPro" id="IPR027007">
    <property type="entry name" value="C2_DOCK-type_domain"/>
</dbReference>
<feature type="domain" description="DOCKER" evidence="6">
    <location>
        <begin position="1561"/>
        <end position="1987"/>
    </location>
</feature>
<comment type="similarity">
    <text evidence="3">Belongs to the DOCK family.</text>
</comment>
<dbReference type="Pfam" id="PF20422">
    <property type="entry name" value="DHR-2_Lobe_B"/>
    <property type="match status" value="1"/>
</dbReference>
<keyword evidence="7" id="KW-1185">Reference proteome</keyword>
<dbReference type="InterPro" id="IPR046770">
    <property type="entry name" value="DOCKER_Lobe_B"/>
</dbReference>
<dbReference type="CDD" id="cd11694">
    <property type="entry name" value="DHR2_DOCK_D"/>
    <property type="match status" value="1"/>
</dbReference>
<dbReference type="InterPro" id="IPR046769">
    <property type="entry name" value="DOCKER_Lobe_A"/>
</dbReference>
<gene>
    <name evidence="8" type="primary">LOC100203107</name>
</gene>
<dbReference type="SUPFAM" id="SSF50729">
    <property type="entry name" value="PH domain-like"/>
    <property type="match status" value="1"/>
</dbReference>
<dbReference type="Proteomes" id="UP001652625">
    <property type="component" value="Chromosome 01"/>
</dbReference>
<dbReference type="PROSITE" id="PS51650">
    <property type="entry name" value="C2_DOCK"/>
    <property type="match status" value="1"/>
</dbReference>
<dbReference type="InterPro" id="IPR043161">
    <property type="entry name" value="DOCK_C_lobe_A"/>
</dbReference>
<dbReference type="InterPro" id="IPR016024">
    <property type="entry name" value="ARM-type_fold"/>
</dbReference>
<dbReference type="Pfam" id="PF14429">
    <property type="entry name" value="DOCK-C2"/>
    <property type="match status" value="1"/>
</dbReference>
<dbReference type="SUPFAM" id="SSF48371">
    <property type="entry name" value="ARM repeat"/>
    <property type="match status" value="1"/>
</dbReference>
<dbReference type="Pfam" id="PF20421">
    <property type="entry name" value="DHR-2_Lobe_C"/>
    <property type="match status" value="1"/>
</dbReference>
<evidence type="ECO:0000313" key="8">
    <source>
        <dbReference type="RefSeq" id="XP_065645086.1"/>
    </source>
</evidence>
<evidence type="ECO:0000256" key="2">
    <source>
        <dbReference type="ARBA" id="ARBA00022658"/>
    </source>
</evidence>
<dbReference type="InterPro" id="IPR035892">
    <property type="entry name" value="C2_domain_sf"/>
</dbReference>
<feature type="domain" description="PH" evidence="4">
    <location>
        <begin position="178"/>
        <end position="286"/>
    </location>
</feature>
<dbReference type="InterPro" id="IPR026791">
    <property type="entry name" value="DOCK"/>
</dbReference>
<evidence type="ECO:0000256" key="3">
    <source>
        <dbReference type="PROSITE-ProRule" id="PRU00983"/>
    </source>
</evidence>
<dbReference type="Gene3D" id="2.30.29.30">
    <property type="entry name" value="Pleckstrin-homology domain (PH domain)/Phosphotyrosine-binding domain (PTB)"/>
    <property type="match status" value="1"/>
</dbReference>
<feature type="domain" description="C2 DOCK-type" evidence="5">
    <location>
        <begin position="632"/>
        <end position="799"/>
    </location>
</feature>
<reference evidence="7" key="1">
    <citation type="submission" date="2025-05" db="UniProtKB">
        <authorList>
            <consortium name="RefSeq"/>
        </authorList>
    </citation>
    <scope>NUCLEOTIDE SEQUENCE [LARGE SCALE GENOMIC DNA]</scope>
</reference>
<evidence type="ECO:0000259" key="4">
    <source>
        <dbReference type="PROSITE" id="PS50003"/>
    </source>
</evidence>
<dbReference type="Pfam" id="PF11878">
    <property type="entry name" value="DOCK_C-D_N"/>
    <property type="match status" value="1"/>
</dbReference>